<evidence type="ECO:0000313" key="13">
    <source>
        <dbReference type="EMBL" id="GFG76747.1"/>
    </source>
</evidence>
<keyword evidence="4 11" id="KW-0479">Metal-binding</keyword>
<comment type="cofactor">
    <cofactor evidence="11">
        <name>[4Fe-4S] cluster</name>
        <dbReference type="ChEBI" id="CHEBI:49883"/>
    </cofactor>
    <text evidence="11">Binds 1 [4Fe-4S] cluster per subunit. Following nitrosylation of the [4Fe-4S] cluster binds 1 [4Fe-8(NO)] cluster per subunit.</text>
</comment>
<accession>A0ABQ1BX63</accession>
<comment type="subcellular location">
    <subcellularLocation>
        <location evidence="1 11">Cytoplasm</location>
    </subcellularLocation>
</comment>
<comment type="caution">
    <text evidence="13">The sequence shown here is derived from an EMBL/GenBank/DDBJ whole genome shotgun (WGS) entry which is preliminary data.</text>
</comment>
<evidence type="ECO:0000256" key="5">
    <source>
        <dbReference type="ARBA" id="ARBA00023004"/>
    </source>
</evidence>
<dbReference type="HAMAP" id="MF_01479">
    <property type="entry name" value="WhiB"/>
    <property type="match status" value="1"/>
</dbReference>
<dbReference type="PANTHER" id="PTHR38839">
    <property type="entry name" value="TRANSCRIPTIONAL REGULATOR WHID-RELATED"/>
    <property type="match status" value="1"/>
</dbReference>
<evidence type="ECO:0000256" key="9">
    <source>
        <dbReference type="ARBA" id="ARBA00023157"/>
    </source>
</evidence>
<feature type="binding site" evidence="11">
    <location>
        <position position="49"/>
    </location>
    <ligand>
        <name>[4Fe-4S] cluster</name>
        <dbReference type="ChEBI" id="CHEBI:49883"/>
    </ligand>
</feature>
<sequence length="118" mass="13213">MSEIAPASRAAGADEPDWRLRAVCRSSDAELLFVAGAMQRQAASICRQCPGKWECAADALDNRFEYGVWGGLTERQRRSLLKTYPHVESWAAVLAEQHARRQNGRARRWRQPSGADTV</sequence>
<keyword evidence="10 11" id="KW-0804">Transcription</keyword>
<evidence type="ECO:0000256" key="1">
    <source>
        <dbReference type="ARBA" id="ARBA00004496"/>
    </source>
</evidence>
<evidence type="ECO:0000256" key="11">
    <source>
        <dbReference type="HAMAP-Rule" id="MF_01479"/>
    </source>
</evidence>
<dbReference type="Proteomes" id="UP000465240">
    <property type="component" value="Unassembled WGS sequence"/>
</dbReference>
<evidence type="ECO:0000256" key="10">
    <source>
        <dbReference type="ARBA" id="ARBA00023163"/>
    </source>
</evidence>
<dbReference type="InterPro" id="IPR003482">
    <property type="entry name" value="Whib"/>
</dbReference>
<keyword evidence="7 11" id="KW-0805">Transcription regulation</keyword>
<keyword evidence="6 11" id="KW-0411">Iron-sulfur</keyword>
<feature type="domain" description="4Fe-4S Wbl-type" evidence="12">
    <location>
        <begin position="23"/>
        <end position="79"/>
    </location>
</feature>
<keyword evidence="14" id="KW-1185">Reference proteome</keyword>
<feature type="binding site" evidence="11">
    <location>
        <position position="55"/>
    </location>
    <ligand>
        <name>[4Fe-4S] cluster</name>
        <dbReference type="ChEBI" id="CHEBI:49883"/>
    </ligand>
</feature>
<feature type="binding site" evidence="11">
    <location>
        <position position="46"/>
    </location>
    <ligand>
        <name>[4Fe-4S] cluster</name>
        <dbReference type="ChEBI" id="CHEBI:49883"/>
    </ligand>
</feature>
<keyword evidence="5 11" id="KW-0408">Iron</keyword>
<gene>
    <name evidence="11" type="primary">whiB</name>
    <name evidence="13" type="ORF">MPRG_00230</name>
</gene>
<evidence type="ECO:0000256" key="2">
    <source>
        <dbReference type="ARBA" id="ARBA00006597"/>
    </source>
</evidence>
<evidence type="ECO:0000313" key="14">
    <source>
        <dbReference type="Proteomes" id="UP000465240"/>
    </source>
</evidence>
<keyword evidence="8 11" id="KW-0238">DNA-binding</keyword>
<feature type="binding site" evidence="11">
    <location>
        <position position="24"/>
    </location>
    <ligand>
        <name>[4Fe-4S] cluster</name>
        <dbReference type="ChEBI" id="CHEBI:49883"/>
    </ligand>
</feature>
<dbReference type="PANTHER" id="PTHR38839:SF7">
    <property type="entry name" value="TRANSCRIPTIONAL REGULATOR WHIB4"/>
    <property type="match status" value="1"/>
</dbReference>
<keyword evidence="3 11" id="KW-0004">4Fe-4S</keyword>
<comment type="function">
    <text evidence="11">Acts as a transcriptional regulator. Probably redox-responsive. The apo- but not holo-form probably binds DNA.</text>
</comment>
<evidence type="ECO:0000256" key="3">
    <source>
        <dbReference type="ARBA" id="ARBA00022485"/>
    </source>
</evidence>
<dbReference type="InterPro" id="IPR034768">
    <property type="entry name" value="4FE4S_WBL"/>
</dbReference>
<evidence type="ECO:0000256" key="6">
    <source>
        <dbReference type="ARBA" id="ARBA00023014"/>
    </source>
</evidence>
<comment type="similarity">
    <text evidence="2 11">Belongs to the WhiB family.</text>
</comment>
<keyword evidence="9 11" id="KW-1015">Disulfide bond</keyword>
<comment type="PTM">
    <text evidence="11">Upon Fe-S cluster removal intramolecular disulfide bonds are formed.</text>
</comment>
<dbReference type="EMBL" id="BLKX01000001">
    <property type="protein sequence ID" value="GFG76747.1"/>
    <property type="molecule type" value="Genomic_DNA"/>
</dbReference>
<evidence type="ECO:0000256" key="7">
    <source>
        <dbReference type="ARBA" id="ARBA00023015"/>
    </source>
</evidence>
<evidence type="ECO:0000256" key="4">
    <source>
        <dbReference type="ARBA" id="ARBA00022723"/>
    </source>
</evidence>
<keyword evidence="11" id="KW-0963">Cytoplasm</keyword>
<dbReference type="PROSITE" id="PS51674">
    <property type="entry name" value="4FE4S_WBL"/>
    <property type="match status" value="1"/>
</dbReference>
<name>A0ABQ1BX63_9MYCO</name>
<protein>
    <recommendedName>
        <fullName evidence="11">Transcriptional regulator WhiB</fullName>
    </recommendedName>
</protein>
<dbReference type="Pfam" id="PF02467">
    <property type="entry name" value="Whib"/>
    <property type="match status" value="1"/>
</dbReference>
<evidence type="ECO:0000259" key="12">
    <source>
        <dbReference type="PROSITE" id="PS51674"/>
    </source>
</evidence>
<organism evidence="13 14">
    <name type="scientific">Mycobacterium paragordonae</name>
    <dbReference type="NCBI Taxonomy" id="1389713"/>
    <lineage>
        <taxon>Bacteria</taxon>
        <taxon>Bacillati</taxon>
        <taxon>Actinomycetota</taxon>
        <taxon>Actinomycetes</taxon>
        <taxon>Mycobacteriales</taxon>
        <taxon>Mycobacteriaceae</taxon>
        <taxon>Mycobacterium</taxon>
    </lineage>
</organism>
<proteinExistence type="inferred from homology"/>
<evidence type="ECO:0000256" key="8">
    <source>
        <dbReference type="ARBA" id="ARBA00023125"/>
    </source>
</evidence>
<comment type="PTM">
    <text evidence="11">The Fe-S cluster can be nitrosylated by nitric oxide (NO).</text>
</comment>
<reference evidence="13 14" key="1">
    <citation type="journal article" date="2019" name="Emerg. Microbes Infect.">
        <title>Comprehensive subspecies identification of 175 nontuberculous mycobacteria species based on 7547 genomic profiles.</title>
        <authorList>
            <person name="Matsumoto Y."/>
            <person name="Kinjo T."/>
            <person name="Motooka D."/>
            <person name="Nabeya D."/>
            <person name="Jung N."/>
            <person name="Uechi K."/>
            <person name="Horii T."/>
            <person name="Iida T."/>
            <person name="Fujita J."/>
            <person name="Nakamura S."/>
        </authorList>
    </citation>
    <scope>NUCLEOTIDE SEQUENCE [LARGE SCALE GENOMIC DNA]</scope>
    <source>
        <strain evidence="13 14">JCM 18565</strain>
    </source>
</reference>